<dbReference type="SUPFAM" id="SSF46565">
    <property type="entry name" value="Chaperone J-domain"/>
    <property type="match status" value="1"/>
</dbReference>
<protein>
    <submittedName>
        <fullName evidence="7">Tetratricopeptide repeat protein</fullName>
    </submittedName>
</protein>
<name>A0A4S3PRN5_9BACI</name>
<dbReference type="AlphaFoldDB" id="A0A4S3PRN5"/>
<keyword evidence="8" id="KW-1185">Reference proteome</keyword>
<dbReference type="PRINTS" id="PR00625">
    <property type="entry name" value="JDOMAIN"/>
</dbReference>
<accession>A0A4S3PRN5</accession>
<comment type="caution">
    <text evidence="7">The sequence shown here is derived from an EMBL/GenBank/DDBJ whole genome shotgun (WGS) entry which is preliminary data.</text>
</comment>
<dbReference type="Pfam" id="PF00226">
    <property type="entry name" value="DnaJ"/>
    <property type="match status" value="1"/>
</dbReference>
<feature type="domain" description="J" evidence="6">
    <location>
        <begin position="8"/>
        <end position="67"/>
    </location>
</feature>
<evidence type="ECO:0000256" key="1">
    <source>
        <dbReference type="ARBA" id="ARBA00022705"/>
    </source>
</evidence>
<dbReference type="InterPro" id="IPR019734">
    <property type="entry name" value="TPR_rpt"/>
</dbReference>
<keyword evidence="1" id="KW-0235">DNA replication</keyword>
<feature type="compositionally biased region" description="Polar residues" evidence="4">
    <location>
        <begin position="310"/>
        <end position="327"/>
    </location>
</feature>
<dbReference type="InterPro" id="IPR052763">
    <property type="entry name" value="DnaJ_C4"/>
</dbReference>
<dbReference type="RefSeq" id="WP_136380049.1">
    <property type="nucleotide sequence ID" value="NZ_SLUB01000022.1"/>
</dbReference>
<evidence type="ECO:0000256" key="3">
    <source>
        <dbReference type="PROSITE-ProRule" id="PRU00339"/>
    </source>
</evidence>
<dbReference type="Gene3D" id="1.10.287.110">
    <property type="entry name" value="DnaJ domain"/>
    <property type="match status" value="1"/>
</dbReference>
<evidence type="ECO:0000313" key="7">
    <source>
        <dbReference type="EMBL" id="THE11945.1"/>
    </source>
</evidence>
<organism evidence="7 8">
    <name type="scientific">Bacillus timonensis</name>
    <dbReference type="NCBI Taxonomy" id="1033734"/>
    <lineage>
        <taxon>Bacteria</taxon>
        <taxon>Bacillati</taxon>
        <taxon>Bacillota</taxon>
        <taxon>Bacilli</taxon>
        <taxon>Bacillales</taxon>
        <taxon>Bacillaceae</taxon>
        <taxon>Bacillus</taxon>
    </lineage>
</organism>
<keyword evidence="5" id="KW-0812">Transmembrane</keyword>
<dbReference type="OrthoDB" id="503753at2"/>
<feature type="transmembrane region" description="Helical" evidence="5">
    <location>
        <begin position="336"/>
        <end position="364"/>
    </location>
</feature>
<evidence type="ECO:0000256" key="2">
    <source>
        <dbReference type="ARBA" id="ARBA00023016"/>
    </source>
</evidence>
<keyword evidence="5" id="KW-0472">Membrane</keyword>
<dbReference type="Proteomes" id="UP000306477">
    <property type="component" value="Unassembled WGS sequence"/>
</dbReference>
<dbReference type="PANTHER" id="PTHR44825">
    <property type="match status" value="1"/>
</dbReference>
<dbReference type="SMART" id="SM00028">
    <property type="entry name" value="TPR"/>
    <property type="match status" value="4"/>
</dbReference>
<keyword evidence="2" id="KW-0346">Stress response</keyword>
<feature type="repeat" description="TPR" evidence="3">
    <location>
        <begin position="141"/>
        <end position="174"/>
    </location>
</feature>
<keyword evidence="3" id="KW-0802">TPR repeat</keyword>
<feature type="transmembrane region" description="Helical" evidence="5">
    <location>
        <begin position="371"/>
        <end position="390"/>
    </location>
</feature>
<feature type="region of interest" description="Disordered" evidence="4">
    <location>
        <begin position="308"/>
        <end position="330"/>
    </location>
</feature>
<dbReference type="InterPro" id="IPR011990">
    <property type="entry name" value="TPR-like_helical_dom_sf"/>
</dbReference>
<dbReference type="GO" id="GO:0006260">
    <property type="term" value="P:DNA replication"/>
    <property type="evidence" value="ECO:0007669"/>
    <property type="project" value="UniProtKB-KW"/>
</dbReference>
<sequence>MQATTVTNFYDLLEVNRTSTQAEIKRAYFKKIRQFPNETHPEEFQQISKAYKVLMDADAKASYDREIMDNGAYSRLMQQALDSMGNENYNSAIYTLEEMLKQYPNDQTVRKNMALCYLNLDRYEESKRILYLLENENPNDEDTLYLLAQVFQSQKVYQQAVHYYERLIVLAPGESNYYLRLSSAYCQLNNYDQACRVLEEKLKQGKESVHDYPLLEELFFITMIADNQMYHQKVITRIKKLYSNSTEKKQLLGMLIELCDNLSNENNGYKELVRLVRDINNNEFYDVNDWLGSAESRVRQDLIYYGDPKPTNQGTSYPSNSTSSQPVTEDDGRGSVGFSILLGIVLSFIATPIVGIIAGFVWYFKARAIKNLLSGIGCLVAIIVVVGFILSNL</sequence>
<dbReference type="Gene3D" id="1.25.40.10">
    <property type="entry name" value="Tetratricopeptide repeat domain"/>
    <property type="match status" value="2"/>
</dbReference>
<dbReference type="PANTHER" id="PTHR44825:SF1">
    <property type="entry name" value="DNAJ HOMOLOG SUBFAMILY C MEMBER 4"/>
    <property type="match status" value="1"/>
</dbReference>
<dbReference type="SUPFAM" id="SSF48452">
    <property type="entry name" value="TPR-like"/>
    <property type="match status" value="1"/>
</dbReference>
<gene>
    <name evidence="7" type="ORF">E1I69_13110</name>
</gene>
<proteinExistence type="predicted"/>
<dbReference type="SMART" id="SM00271">
    <property type="entry name" value="DnaJ"/>
    <property type="match status" value="1"/>
</dbReference>
<dbReference type="InterPro" id="IPR001623">
    <property type="entry name" value="DnaJ_domain"/>
</dbReference>
<keyword evidence="5" id="KW-1133">Transmembrane helix</keyword>
<evidence type="ECO:0000259" key="6">
    <source>
        <dbReference type="PROSITE" id="PS50076"/>
    </source>
</evidence>
<reference evidence="7 8" key="1">
    <citation type="journal article" date="2019" name="Indoor Air">
        <title>Impacts of indoor surface finishes on bacterial viability.</title>
        <authorList>
            <person name="Hu J."/>
            <person name="Maamar S.B."/>
            <person name="Glawe A.J."/>
            <person name="Gottel N."/>
            <person name="Gilbert J.A."/>
            <person name="Hartmann E.M."/>
        </authorList>
    </citation>
    <scope>NUCLEOTIDE SEQUENCE [LARGE SCALE GENOMIC DNA]</scope>
    <source>
        <strain evidence="7 8">AF060A6</strain>
    </source>
</reference>
<evidence type="ECO:0000256" key="4">
    <source>
        <dbReference type="SAM" id="MobiDB-lite"/>
    </source>
</evidence>
<dbReference type="PROSITE" id="PS50076">
    <property type="entry name" value="DNAJ_2"/>
    <property type="match status" value="1"/>
</dbReference>
<evidence type="ECO:0000313" key="8">
    <source>
        <dbReference type="Proteomes" id="UP000306477"/>
    </source>
</evidence>
<dbReference type="Pfam" id="PF14559">
    <property type="entry name" value="TPR_19"/>
    <property type="match status" value="1"/>
</dbReference>
<evidence type="ECO:0000256" key="5">
    <source>
        <dbReference type="SAM" id="Phobius"/>
    </source>
</evidence>
<dbReference type="PROSITE" id="PS50005">
    <property type="entry name" value="TPR"/>
    <property type="match status" value="1"/>
</dbReference>
<dbReference type="InterPro" id="IPR036869">
    <property type="entry name" value="J_dom_sf"/>
</dbReference>
<dbReference type="EMBL" id="SLUB01000022">
    <property type="protein sequence ID" value="THE11945.1"/>
    <property type="molecule type" value="Genomic_DNA"/>
</dbReference>
<dbReference type="Pfam" id="PF13176">
    <property type="entry name" value="TPR_7"/>
    <property type="match status" value="1"/>
</dbReference>
<dbReference type="CDD" id="cd06257">
    <property type="entry name" value="DnaJ"/>
    <property type="match status" value="1"/>
</dbReference>